<dbReference type="VEuPathDB" id="CryptoDB:Vbra_16906"/>
<keyword evidence="2" id="KW-1185">Reference proteome</keyword>
<sequence>MPEDVRYLARYYGLVEIQTSNPILLSFDKRGVCRIDVYFTTGTVSTSLQHPTKGATQLHRRNCTLRDLELIFDDPRKHIGGPGGPNGYHVRDSRNLHEQWDRNRQGISRWSGNNNGRWANNDMLSYF</sequence>
<dbReference type="AlphaFoldDB" id="A0A0G4G4G0"/>
<dbReference type="OrthoDB" id="509720at2759"/>
<proteinExistence type="predicted"/>
<evidence type="ECO:0000313" key="2">
    <source>
        <dbReference type="Proteomes" id="UP000041254"/>
    </source>
</evidence>
<accession>A0A0G4G4G0</accession>
<protein>
    <submittedName>
        <fullName evidence="1">Uncharacterized protein</fullName>
    </submittedName>
</protein>
<organism evidence="1 2">
    <name type="scientific">Vitrella brassicaformis (strain CCMP3155)</name>
    <dbReference type="NCBI Taxonomy" id="1169540"/>
    <lineage>
        <taxon>Eukaryota</taxon>
        <taxon>Sar</taxon>
        <taxon>Alveolata</taxon>
        <taxon>Colpodellida</taxon>
        <taxon>Vitrellaceae</taxon>
        <taxon>Vitrella</taxon>
    </lineage>
</organism>
<reference evidence="1 2" key="1">
    <citation type="submission" date="2014-11" db="EMBL/GenBank/DDBJ databases">
        <authorList>
            <person name="Zhu J."/>
            <person name="Qi W."/>
            <person name="Song R."/>
        </authorList>
    </citation>
    <scope>NUCLEOTIDE SEQUENCE [LARGE SCALE GENOMIC DNA]</scope>
</reference>
<gene>
    <name evidence="1" type="ORF">Vbra_16906</name>
</gene>
<dbReference type="InParanoid" id="A0A0G4G4G0"/>
<evidence type="ECO:0000313" key="1">
    <source>
        <dbReference type="EMBL" id="CEM22826.1"/>
    </source>
</evidence>
<dbReference type="EMBL" id="CDMY01000560">
    <property type="protein sequence ID" value="CEM22826.1"/>
    <property type="molecule type" value="Genomic_DNA"/>
</dbReference>
<name>A0A0G4G4G0_VITBC</name>
<dbReference type="Proteomes" id="UP000041254">
    <property type="component" value="Unassembled WGS sequence"/>
</dbReference>